<dbReference type="AlphaFoldDB" id="A0A1X7HSB1"/>
<dbReference type="EMBL" id="LT840184">
    <property type="protein sequence ID" value="SMF92047.1"/>
    <property type="molecule type" value="Genomic_DNA"/>
</dbReference>
<dbReference type="InterPro" id="IPR032329">
    <property type="entry name" value="DUF4855"/>
</dbReference>
<feature type="compositionally biased region" description="Acidic residues" evidence="1">
    <location>
        <begin position="46"/>
        <end position="66"/>
    </location>
</feature>
<dbReference type="Pfam" id="PF16147">
    <property type="entry name" value="DUF4855"/>
    <property type="match status" value="1"/>
</dbReference>
<name>A0A1X7HSB1_9BACL</name>
<feature type="signal peptide" evidence="2">
    <location>
        <begin position="1"/>
        <end position="24"/>
    </location>
</feature>
<evidence type="ECO:0000256" key="2">
    <source>
        <dbReference type="SAM" id="SignalP"/>
    </source>
</evidence>
<keyword evidence="5" id="KW-1185">Reference proteome</keyword>
<protein>
    <submittedName>
        <fullName evidence="4">F5/8 type C domain-containing protein</fullName>
    </submittedName>
</protein>
<evidence type="ECO:0000256" key="1">
    <source>
        <dbReference type="SAM" id="MobiDB-lite"/>
    </source>
</evidence>
<evidence type="ECO:0000313" key="4">
    <source>
        <dbReference type="EMBL" id="SMF92047.1"/>
    </source>
</evidence>
<keyword evidence="2" id="KW-0732">Signal</keyword>
<dbReference type="Proteomes" id="UP000192940">
    <property type="component" value="Chromosome I"/>
</dbReference>
<sequence>MRKKYMSALLSLFLMLLTVAPVYGETTASYEQIEQTVPEEGMPIGESDETSVTEEDDEAEEFEETEEPGKLEEVDGIHNVDGIDEGEDIEGLMSKKAPKKLKNLAHGLNYQLSEPPSPDYPDEGGQLTDGIKAEASFQDTNWVGFFKGHLKEVVFDLGEAKSIASINTQFLQESSSSIFFPVTVSFYVSNDGQSWSTLNHVGSKKRLWQQTPPNIQQYSWNGETDGFRNVKGKGTMAYARYVKVQFMADWFKFIDEVEIWGYDGKQKHAKKLPPDKLSYLQPGSKTAGIHDLVLIPNGYYPNNLGDWSKEDYIPYVAYVDKNGNPVDWMIDGYLMAPYRTPDWRAFNSIYPPSNKQDWEWLLNKTFDQGGDVDNLNEAVKEIGQKLNQPGHKVKLVMTIPTASELQTDFGDVDGDGVSENFNSASAGADLAFDNKKKAIKWFVDEVMNKWESANFSNVELVGLYWNDEFIEIEAPYTEEIVTWTSELTHTVGKKLFWIPYFHGGQPFDWKKLGLDNAALQPNHFFDGTDKSRVDDAAILSKTFNMAVEMEFDDRMIGSNNYAQRFLDYLNGGVEHGYMNAYRAWYQGNKTILNLAYNKSPQVRQYYDYLYEYIKGTYTTKELIPYRYPTELKVNDLSIPIQHSNEPRELGKIVYYDNAYGDSTRSNEWGMEFTVVDGVVTNIIDYPERNSAIPQDNGYVLSIHMDSPFYDPVKNNVKIGDRVELVYPN</sequence>
<dbReference type="Gene3D" id="2.60.120.260">
    <property type="entry name" value="Galactose-binding domain-like"/>
    <property type="match status" value="1"/>
</dbReference>
<reference evidence="4 5" key="1">
    <citation type="submission" date="2017-04" db="EMBL/GenBank/DDBJ databases">
        <authorList>
            <person name="Afonso C.L."/>
            <person name="Miller P.J."/>
            <person name="Scott M.A."/>
            <person name="Spackman E."/>
            <person name="Goraichik I."/>
            <person name="Dimitrov K.M."/>
            <person name="Suarez D.L."/>
            <person name="Swayne D.E."/>
        </authorList>
    </citation>
    <scope>NUCLEOTIDE SEQUENCE [LARGE SCALE GENOMIC DNA]</scope>
    <source>
        <strain evidence="4 5">N3/975</strain>
    </source>
</reference>
<proteinExistence type="predicted"/>
<dbReference type="InterPro" id="IPR008979">
    <property type="entry name" value="Galactose-bd-like_sf"/>
</dbReference>
<feature type="chain" id="PRO_5012462793" evidence="2">
    <location>
        <begin position="25"/>
        <end position="728"/>
    </location>
</feature>
<organism evidence="4 5">
    <name type="scientific">Paenibacillus uliginis N3/975</name>
    <dbReference type="NCBI Taxonomy" id="1313296"/>
    <lineage>
        <taxon>Bacteria</taxon>
        <taxon>Bacillati</taxon>
        <taxon>Bacillota</taxon>
        <taxon>Bacilli</taxon>
        <taxon>Bacillales</taxon>
        <taxon>Paenibacillaceae</taxon>
        <taxon>Paenibacillus</taxon>
    </lineage>
</organism>
<accession>A0A1X7HSB1</accession>
<gene>
    <name evidence="4" type="ORF">SAMN05661091_5663</name>
</gene>
<evidence type="ECO:0000313" key="5">
    <source>
        <dbReference type="Proteomes" id="UP000192940"/>
    </source>
</evidence>
<dbReference type="InterPro" id="IPR000421">
    <property type="entry name" value="FA58C"/>
</dbReference>
<feature type="domain" description="F5/8 type C" evidence="3">
    <location>
        <begin position="133"/>
        <end position="248"/>
    </location>
</feature>
<feature type="region of interest" description="Disordered" evidence="1">
    <location>
        <begin position="37"/>
        <end position="70"/>
    </location>
</feature>
<dbReference type="Pfam" id="PF00754">
    <property type="entry name" value="F5_F8_type_C"/>
    <property type="match status" value="1"/>
</dbReference>
<dbReference type="SUPFAM" id="SSF49785">
    <property type="entry name" value="Galactose-binding domain-like"/>
    <property type="match status" value="1"/>
</dbReference>
<evidence type="ECO:0000259" key="3">
    <source>
        <dbReference type="Pfam" id="PF00754"/>
    </source>
</evidence>
<dbReference type="STRING" id="1313296.SAMN05661091_5663"/>